<protein>
    <submittedName>
        <fullName evidence="1">Uncharacterized protein</fullName>
    </submittedName>
</protein>
<dbReference type="EMBL" id="OX459944">
    <property type="protein sequence ID" value="CAI9178556.1"/>
    <property type="molecule type" value="Genomic_DNA"/>
</dbReference>
<proteinExistence type="predicted"/>
<reference evidence="1" key="1">
    <citation type="submission" date="2023-04" db="EMBL/GenBank/DDBJ databases">
        <authorList>
            <consortium name="ELIXIR-Norway"/>
        </authorList>
    </citation>
    <scope>NUCLEOTIDE SEQUENCE [LARGE SCALE GENOMIC DNA]</scope>
</reference>
<gene>
    <name evidence="1" type="ORF">MRATA1EN1_LOCUS27518</name>
</gene>
<evidence type="ECO:0000313" key="2">
    <source>
        <dbReference type="Proteomes" id="UP001176941"/>
    </source>
</evidence>
<organism evidence="1 2">
    <name type="scientific">Rangifer tarandus platyrhynchus</name>
    <name type="common">Svalbard reindeer</name>
    <dbReference type="NCBI Taxonomy" id="3082113"/>
    <lineage>
        <taxon>Eukaryota</taxon>
        <taxon>Metazoa</taxon>
        <taxon>Chordata</taxon>
        <taxon>Craniata</taxon>
        <taxon>Vertebrata</taxon>
        <taxon>Euteleostomi</taxon>
        <taxon>Mammalia</taxon>
        <taxon>Eutheria</taxon>
        <taxon>Laurasiatheria</taxon>
        <taxon>Artiodactyla</taxon>
        <taxon>Ruminantia</taxon>
        <taxon>Pecora</taxon>
        <taxon>Cervidae</taxon>
        <taxon>Odocoileinae</taxon>
        <taxon>Rangifer</taxon>
    </lineage>
</organism>
<accession>A0ABN9A0L5</accession>
<dbReference type="Proteomes" id="UP001176941">
    <property type="component" value="Chromosome 8"/>
</dbReference>
<evidence type="ECO:0000313" key="1">
    <source>
        <dbReference type="EMBL" id="CAI9178556.1"/>
    </source>
</evidence>
<name>A0ABN9A0L5_RANTA</name>
<keyword evidence="2" id="KW-1185">Reference proteome</keyword>
<sequence length="117" mass="12826">MTGQLTLPTSSPSLSLQQALVVAAIPSHRLLNLREGDPTSLFAWESPNLLRAQSSLRFGVRFYIQKGPSVGDKFRVHAACEQSKDKNRSARKPEGVCGQFSVTSTYQAEHSALSHRS</sequence>